<feature type="transmembrane region" description="Helical" evidence="1">
    <location>
        <begin position="15"/>
        <end position="32"/>
    </location>
</feature>
<feature type="transmembrane region" description="Helical" evidence="1">
    <location>
        <begin position="120"/>
        <end position="138"/>
    </location>
</feature>
<evidence type="ECO:0000313" key="3">
    <source>
        <dbReference type="EMBL" id="SNB51165.1"/>
    </source>
</evidence>
<keyword evidence="4" id="KW-1185">Reference proteome</keyword>
<dbReference type="GO" id="GO:0009055">
    <property type="term" value="F:electron transfer activity"/>
    <property type="evidence" value="ECO:0007669"/>
    <property type="project" value="InterPro"/>
</dbReference>
<organism evidence="3 4">
    <name type="scientific">Arboricoccus pini</name>
    <dbReference type="NCBI Taxonomy" id="1963835"/>
    <lineage>
        <taxon>Bacteria</taxon>
        <taxon>Pseudomonadati</taxon>
        <taxon>Pseudomonadota</taxon>
        <taxon>Alphaproteobacteria</taxon>
        <taxon>Geminicoccales</taxon>
        <taxon>Geminicoccaceae</taxon>
        <taxon>Arboricoccus</taxon>
    </lineage>
</organism>
<feature type="transmembrane region" description="Helical" evidence="1">
    <location>
        <begin position="175"/>
        <end position="195"/>
    </location>
</feature>
<feature type="transmembrane region" description="Helical" evidence="1">
    <location>
        <begin position="250"/>
        <end position="269"/>
    </location>
</feature>
<name>A0A212PW27_9PROT</name>
<proteinExistence type="predicted"/>
<sequence>MDLVLWEWVNLCVRWLHVITAIAWIGSSFYFVHLDLSLRHRPHLPPEAGGEAWQIHGGGFYNMVKYLTAPATLPEELTWFKWEAYTTWISGFLLLCALYYRSPDLYLIDPGILALTPWQAVLASLLTLSMGWIGYDLMCRSALGRSDLRLALAGFVYLLVLAFLFAHVFSGRGALLQTGALIGTMMVANVFIVIIPNQTKVVKALLKGEKPDPALGKAAKQRSLHNNYLTLPVLFLMLSNHYPLVIGARYAWAMVGVVLIMGAAIRHFFNSRHAHKPSPWWTWIVAALGLLALVLLGLAGPADAEDAAALRGAAGDIVISRCSMCHTAEPGWPGLAAAPRGIRLDDEAMIDRNAELIRLWAVQSHVMPPGNVTEMTPEERLVLDHWTAMAAP</sequence>
<feature type="transmembrane region" description="Helical" evidence="1">
    <location>
        <begin position="150"/>
        <end position="169"/>
    </location>
</feature>
<dbReference type="RefSeq" id="WP_088559390.1">
    <property type="nucleotide sequence ID" value="NZ_FYEH01000001.1"/>
</dbReference>
<keyword evidence="1" id="KW-0472">Membrane</keyword>
<dbReference type="SUPFAM" id="SSF46626">
    <property type="entry name" value="Cytochrome c"/>
    <property type="match status" value="1"/>
</dbReference>
<evidence type="ECO:0000313" key="4">
    <source>
        <dbReference type="Proteomes" id="UP000197065"/>
    </source>
</evidence>
<dbReference type="Proteomes" id="UP000197065">
    <property type="component" value="Unassembled WGS sequence"/>
</dbReference>
<dbReference type="InterPro" id="IPR010389">
    <property type="entry name" value="Urate_ox_N"/>
</dbReference>
<feature type="domain" description="Urate oxidase N-terminal" evidence="2">
    <location>
        <begin position="4"/>
        <end position="294"/>
    </location>
</feature>
<evidence type="ECO:0000259" key="2">
    <source>
        <dbReference type="Pfam" id="PF06181"/>
    </source>
</evidence>
<keyword evidence="1" id="KW-0812">Transmembrane</keyword>
<reference evidence="3 4" key="1">
    <citation type="submission" date="2017-06" db="EMBL/GenBank/DDBJ databases">
        <authorList>
            <person name="Kim H.J."/>
            <person name="Triplett B.A."/>
        </authorList>
    </citation>
    <scope>NUCLEOTIDE SEQUENCE [LARGE SCALE GENOMIC DNA]</scope>
    <source>
        <strain evidence="3 4">B29T1</strain>
    </source>
</reference>
<dbReference type="GO" id="GO:0020037">
    <property type="term" value="F:heme binding"/>
    <property type="evidence" value="ECO:0007669"/>
    <property type="project" value="InterPro"/>
</dbReference>
<dbReference type="OrthoDB" id="9787495at2"/>
<dbReference type="EMBL" id="FYEH01000001">
    <property type="protein sequence ID" value="SNB51165.1"/>
    <property type="molecule type" value="Genomic_DNA"/>
</dbReference>
<accession>A0A212PW27</accession>
<feature type="transmembrane region" description="Helical" evidence="1">
    <location>
        <begin position="281"/>
        <end position="300"/>
    </location>
</feature>
<dbReference type="AlphaFoldDB" id="A0A212PW27"/>
<protein>
    <submittedName>
        <fullName evidence="3">Uncharacterized membrane protein</fullName>
    </submittedName>
</protein>
<feature type="transmembrane region" description="Helical" evidence="1">
    <location>
        <begin position="82"/>
        <end position="100"/>
    </location>
</feature>
<dbReference type="InterPro" id="IPR036909">
    <property type="entry name" value="Cyt_c-like_dom_sf"/>
</dbReference>
<keyword evidence="1" id="KW-1133">Transmembrane helix</keyword>
<evidence type="ECO:0000256" key="1">
    <source>
        <dbReference type="SAM" id="Phobius"/>
    </source>
</evidence>
<gene>
    <name evidence="3" type="ORF">SAMN07250955_10147</name>
</gene>
<dbReference type="Pfam" id="PF06181">
    <property type="entry name" value="Urate_ox_N"/>
    <property type="match status" value="1"/>
</dbReference>